<dbReference type="GO" id="GO:0005829">
    <property type="term" value="C:cytosol"/>
    <property type="evidence" value="ECO:0007669"/>
    <property type="project" value="TreeGrafter"/>
</dbReference>
<dbReference type="NCBIfam" id="TIGR00566">
    <property type="entry name" value="trpG_papA"/>
    <property type="match status" value="1"/>
</dbReference>
<dbReference type="PANTHER" id="PTHR43418:SF4">
    <property type="entry name" value="MULTIFUNCTIONAL TRYPTOPHAN BIOSYNTHESIS PROTEIN"/>
    <property type="match status" value="1"/>
</dbReference>
<dbReference type="InterPro" id="IPR050472">
    <property type="entry name" value="Anth_synth/Amidotransfase"/>
</dbReference>
<dbReference type="STRING" id="553175.POREN0001_0232"/>
<dbReference type="PANTHER" id="PTHR43418">
    <property type="entry name" value="MULTIFUNCTIONAL TRYPTOPHAN BIOSYNTHESIS PROTEIN-RELATED"/>
    <property type="match status" value="1"/>
</dbReference>
<dbReference type="PRINTS" id="PR00096">
    <property type="entry name" value="GATASE"/>
</dbReference>
<dbReference type="InterPro" id="IPR017926">
    <property type="entry name" value="GATASE"/>
</dbReference>
<dbReference type="AlphaFoldDB" id="C3JAJ7"/>
<keyword evidence="1 3" id="KW-0315">Glutamine amidotransferase</keyword>
<protein>
    <submittedName>
        <fullName evidence="3">Glutamine amidotransferase, class I</fullName>
    </submittedName>
</protein>
<keyword evidence="4" id="KW-1185">Reference proteome</keyword>
<evidence type="ECO:0000256" key="1">
    <source>
        <dbReference type="ARBA" id="ARBA00022962"/>
    </source>
</evidence>
<evidence type="ECO:0000313" key="4">
    <source>
        <dbReference type="Proteomes" id="UP000004295"/>
    </source>
</evidence>
<accession>C3JAJ7</accession>
<dbReference type="GO" id="GO:0046654">
    <property type="term" value="P:tetrahydrofolate biosynthetic process"/>
    <property type="evidence" value="ECO:0007669"/>
    <property type="project" value="TreeGrafter"/>
</dbReference>
<dbReference type="CDD" id="cd01743">
    <property type="entry name" value="GATase1_Anthranilate_Synthase"/>
    <property type="match status" value="1"/>
</dbReference>
<dbReference type="RefSeq" id="WP_004333722.1">
    <property type="nucleotide sequence ID" value="NZ_ACNN01000020.1"/>
</dbReference>
<dbReference type="GO" id="GO:0046820">
    <property type="term" value="F:4-amino-4-deoxychorismate synthase activity"/>
    <property type="evidence" value="ECO:0007669"/>
    <property type="project" value="TreeGrafter"/>
</dbReference>
<evidence type="ECO:0000259" key="2">
    <source>
        <dbReference type="Pfam" id="PF00117"/>
    </source>
</evidence>
<dbReference type="Gene3D" id="3.40.50.880">
    <property type="match status" value="1"/>
</dbReference>
<sequence length="195" mass="21435">MNKVHLLVADSHDSFVYNLVEILRKCPNCTFDVVATEHCSSLTLENYQGILLSPGPGHPEEVKGLMPLIARTVHTHSLFGVCLGHQALALHFGGRLLQMPHPLHGHAERLSIKEIEGHTLLEQLPADSSVGRYHSWCVAEESFPNVLEITATALSDGAIMAFRHKTLPLFGVQFHPESYLSPHGASIVQNWLAGL</sequence>
<name>C3JAJ7_POREA</name>
<dbReference type="PRINTS" id="PR00099">
    <property type="entry name" value="CPSGATASE"/>
</dbReference>
<dbReference type="Proteomes" id="UP000004295">
    <property type="component" value="Unassembled WGS sequence"/>
</dbReference>
<reference evidence="3 4" key="1">
    <citation type="submission" date="2009-04" db="EMBL/GenBank/DDBJ databases">
        <authorList>
            <person name="Sebastian Y."/>
            <person name="Madupu R."/>
            <person name="Durkin A.S."/>
            <person name="Torralba M."/>
            <person name="Methe B."/>
            <person name="Sutton G.G."/>
            <person name="Strausberg R.L."/>
            <person name="Nelson K.E."/>
        </authorList>
    </citation>
    <scope>NUCLEOTIDE SEQUENCE [LARGE SCALE GENOMIC DNA]</scope>
    <source>
        <strain evidence="4">ATCC 35406 / BCRC 14492 / JCM 8526 / NCTC 13058 / HG 370</strain>
    </source>
</reference>
<dbReference type="eggNOG" id="COG0512">
    <property type="taxonomic scope" value="Bacteria"/>
</dbReference>
<dbReference type="PRINTS" id="PR00097">
    <property type="entry name" value="ANTSNTHASEII"/>
</dbReference>
<keyword evidence="3" id="KW-0808">Transferase</keyword>
<organism evidence="3 4">
    <name type="scientific">Porphyromonas endodontalis (strain ATCC 35406 / DSM 24491 / JCM 8526 / CCUG 16442 / BCRC 14492 / NCTC 13058 / HG 370)</name>
    <name type="common">Bacteroides endodontalis</name>
    <dbReference type="NCBI Taxonomy" id="553175"/>
    <lineage>
        <taxon>Bacteria</taxon>
        <taxon>Pseudomonadati</taxon>
        <taxon>Bacteroidota</taxon>
        <taxon>Bacteroidia</taxon>
        <taxon>Bacteroidales</taxon>
        <taxon>Porphyromonadaceae</taxon>
        <taxon>Porphyromonas</taxon>
    </lineage>
</organism>
<dbReference type="InterPro" id="IPR006221">
    <property type="entry name" value="TrpG/PapA_dom"/>
</dbReference>
<dbReference type="GeneID" id="93365239"/>
<gene>
    <name evidence="3" type="primary">pabA</name>
    <name evidence="3" type="ORF">POREN0001_0232</name>
</gene>
<dbReference type="GO" id="GO:0000162">
    <property type="term" value="P:L-tryptophan biosynthetic process"/>
    <property type="evidence" value="ECO:0007669"/>
    <property type="project" value="TreeGrafter"/>
</dbReference>
<dbReference type="Pfam" id="PF00117">
    <property type="entry name" value="GATase"/>
    <property type="match status" value="1"/>
</dbReference>
<dbReference type="EMBL" id="ACNN01000020">
    <property type="protein sequence ID" value="EEN82789.1"/>
    <property type="molecule type" value="Genomic_DNA"/>
</dbReference>
<evidence type="ECO:0000313" key="3">
    <source>
        <dbReference type="EMBL" id="EEN82789.1"/>
    </source>
</evidence>
<dbReference type="PROSITE" id="PS51273">
    <property type="entry name" value="GATASE_TYPE_1"/>
    <property type="match status" value="1"/>
</dbReference>
<proteinExistence type="predicted"/>
<dbReference type="InterPro" id="IPR029062">
    <property type="entry name" value="Class_I_gatase-like"/>
</dbReference>
<dbReference type="GO" id="GO:0004049">
    <property type="term" value="F:anthranilate synthase activity"/>
    <property type="evidence" value="ECO:0007669"/>
    <property type="project" value="TreeGrafter"/>
</dbReference>
<comment type="caution">
    <text evidence="3">The sequence shown here is derived from an EMBL/GenBank/DDBJ whole genome shotgun (WGS) entry which is preliminary data.</text>
</comment>
<dbReference type="SUPFAM" id="SSF52317">
    <property type="entry name" value="Class I glutamine amidotransferase-like"/>
    <property type="match status" value="1"/>
</dbReference>
<feature type="domain" description="Glutamine amidotransferase" evidence="2">
    <location>
        <begin position="7"/>
        <end position="192"/>
    </location>
</feature>